<feature type="transmembrane region" description="Helical" evidence="1">
    <location>
        <begin position="43"/>
        <end position="67"/>
    </location>
</feature>
<feature type="transmembrane region" description="Helical" evidence="1">
    <location>
        <begin position="253"/>
        <end position="272"/>
    </location>
</feature>
<organism evidence="2 3">
    <name type="scientific">Steinernema carpocapsae</name>
    <name type="common">Entomopathogenic nematode</name>
    <dbReference type="NCBI Taxonomy" id="34508"/>
    <lineage>
        <taxon>Eukaryota</taxon>
        <taxon>Metazoa</taxon>
        <taxon>Ecdysozoa</taxon>
        <taxon>Nematoda</taxon>
        <taxon>Chromadorea</taxon>
        <taxon>Rhabditida</taxon>
        <taxon>Tylenchina</taxon>
        <taxon>Panagrolaimomorpha</taxon>
        <taxon>Strongyloidoidea</taxon>
        <taxon>Steinernematidae</taxon>
        <taxon>Steinernema</taxon>
    </lineage>
</organism>
<protein>
    <recommendedName>
        <fullName evidence="4">G-protein coupled receptors family 1 profile domain-containing protein</fullName>
    </recommendedName>
</protein>
<reference evidence="2 3" key="2">
    <citation type="journal article" date="2019" name="G3 (Bethesda)">
        <title>Hybrid Assembly of the Genome of the Entomopathogenic Nematode Steinernema carpocapsae Identifies the X-Chromosome.</title>
        <authorList>
            <person name="Serra L."/>
            <person name="Macchietto M."/>
            <person name="Macias-Munoz A."/>
            <person name="McGill C.J."/>
            <person name="Rodriguez I.M."/>
            <person name="Rodriguez B."/>
            <person name="Murad R."/>
            <person name="Mortazavi A."/>
        </authorList>
    </citation>
    <scope>NUCLEOTIDE SEQUENCE [LARGE SCALE GENOMIC DNA]</scope>
    <source>
        <strain evidence="2 3">ALL</strain>
    </source>
</reference>
<dbReference type="OrthoDB" id="10634901at2759"/>
<keyword evidence="1" id="KW-1133">Transmembrane helix</keyword>
<dbReference type="AlphaFoldDB" id="A0A4U5MQC5"/>
<feature type="transmembrane region" description="Helical" evidence="1">
    <location>
        <begin position="87"/>
        <end position="105"/>
    </location>
</feature>
<keyword evidence="1" id="KW-0812">Transmembrane</keyword>
<keyword evidence="3" id="KW-1185">Reference proteome</keyword>
<evidence type="ECO:0000313" key="3">
    <source>
        <dbReference type="Proteomes" id="UP000298663"/>
    </source>
</evidence>
<feature type="transmembrane region" description="Helical" evidence="1">
    <location>
        <begin position="125"/>
        <end position="147"/>
    </location>
</feature>
<proteinExistence type="predicted"/>
<dbReference type="EMBL" id="AZBU02000006">
    <property type="protein sequence ID" value="TKR71821.1"/>
    <property type="molecule type" value="Genomic_DNA"/>
</dbReference>
<evidence type="ECO:0000256" key="1">
    <source>
        <dbReference type="SAM" id="Phobius"/>
    </source>
</evidence>
<evidence type="ECO:0008006" key="4">
    <source>
        <dbReference type="Google" id="ProtNLM"/>
    </source>
</evidence>
<name>A0A4U5MQC5_STECR</name>
<dbReference type="Proteomes" id="UP000298663">
    <property type="component" value="Unassembled WGS sequence"/>
</dbReference>
<comment type="caution">
    <text evidence="2">The sequence shown here is derived from an EMBL/GenBank/DDBJ whole genome shotgun (WGS) entry which is preliminary data.</text>
</comment>
<feature type="transmembrane region" description="Helical" evidence="1">
    <location>
        <begin position="12"/>
        <end position="31"/>
    </location>
</feature>
<reference evidence="2 3" key="1">
    <citation type="journal article" date="2015" name="Genome Biol.">
        <title>Comparative genomics of Steinernema reveals deeply conserved gene regulatory networks.</title>
        <authorList>
            <person name="Dillman A.R."/>
            <person name="Macchietto M."/>
            <person name="Porter C.F."/>
            <person name="Rogers A."/>
            <person name="Williams B."/>
            <person name="Antoshechkin I."/>
            <person name="Lee M.M."/>
            <person name="Goodwin Z."/>
            <person name="Lu X."/>
            <person name="Lewis E.E."/>
            <person name="Goodrich-Blair H."/>
            <person name="Stock S.P."/>
            <person name="Adams B.J."/>
            <person name="Sternberg P.W."/>
            <person name="Mortazavi A."/>
        </authorList>
    </citation>
    <scope>NUCLEOTIDE SEQUENCE [LARGE SCALE GENOMIC DNA]</scope>
    <source>
        <strain evidence="2 3">ALL</strain>
    </source>
</reference>
<feature type="transmembrane region" description="Helical" evidence="1">
    <location>
        <begin position="213"/>
        <end position="233"/>
    </location>
</feature>
<evidence type="ECO:0000313" key="2">
    <source>
        <dbReference type="EMBL" id="TKR71821.1"/>
    </source>
</evidence>
<keyword evidence="1" id="KW-0472">Membrane</keyword>
<accession>A0A4U5MQC5</accession>
<gene>
    <name evidence="2" type="ORF">L596_019357</name>
</gene>
<feature type="transmembrane region" description="Helical" evidence="1">
    <location>
        <begin position="181"/>
        <end position="201"/>
    </location>
</feature>
<sequence>MWVGVAIVEHSIASLLSFLSLLIFVTCLKQKSYKLIWNDSPPLLCLLVSIIPTATCTCLVMLEWVLICIEVIPKTPKHTPIIHFSNVIAMSAGWFYDGAVISVFLHRSFILLPCFQATKIFYKPIVGASICIPLLCFLTILALNISYASTNVVPASPDCFAPNCLSSHVTFIRMINNNIDLWFSIGVLITGSVSLLLLCRYRKSLQSRRNESINLFSRYIFCLRLTLKFIPYLTDTILSSTIGRPLASFIGPYGAVGGSLEAFLCILAYFVLLRKQTRKVTKATSRSAQMASSTSP</sequence>